<sequence length="100" mass="11237">MEKVVEFEAHTDFIRSVAVHPTLPYVLSASDDMLIKLWDWEKDLESHSFPAPDFTLDGFMSGSKPYLISGSDDHTAKAPRMGMFAYGMEPLIGNIFLVLL</sequence>
<dbReference type="EMBL" id="CP126656">
    <property type="protein sequence ID" value="WJZ94625.1"/>
    <property type="molecule type" value="Genomic_DNA"/>
</dbReference>
<evidence type="ECO:0000313" key="5">
    <source>
        <dbReference type="Proteomes" id="UP001227230"/>
    </source>
</evidence>
<dbReference type="SMART" id="SM00320">
    <property type="entry name" value="WD40"/>
    <property type="match status" value="1"/>
</dbReference>
<dbReference type="Pfam" id="PF00400">
    <property type="entry name" value="WD40"/>
    <property type="match status" value="1"/>
</dbReference>
<dbReference type="InterPro" id="IPR050844">
    <property type="entry name" value="Coatomer_complex_subunit"/>
</dbReference>
<evidence type="ECO:0000256" key="3">
    <source>
        <dbReference type="PROSITE-ProRule" id="PRU00221"/>
    </source>
</evidence>
<name>A0ABY9CKZ5_VITVI</name>
<dbReference type="InterPro" id="IPR001680">
    <property type="entry name" value="WD40_rpt"/>
</dbReference>
<reference evidence="4 5" key="1">
    <citation type="journal article" date="2023" name="Hortic Res">
        <title>The complete reference genome for grapevine (Vitis vinifera L.) genetics and breeding.</title>
        <authorList>
            <person name="Shi X."/>
            <person name="Cao S."/>
            <person name="Wang X."/>
            <person name="Huang S."/>
            <person name="Wang Y."/>
            <person name="Liu Z."/>
            <person name="Liu W."/>
            <person name="Leng X."/>
            <person name="Peng Y."/>
            <person name="Wang N."/>
            <person name="Wang Y."/>
            <person name="Ma Z."/>
            <person name="Xu X."/>
            <person name="Zhang F."/>
            <person name="Xue H."/>
            <person name="Zhong H."/>
            <person name="Wang Y."/>
            <person name="Zhang K."/>
            <person name="Velt A."/>
            <person name="Avia K."/>
            <person name="Holtgrawe D."/>
            <person name="Grimplet J."/>
            <person name="Matus J.T."/>
            <person name="Ware D."/>
            <person name="Wu X."/>
            <person name="Wang H."/>
            <person name="Liu C."/>
            <person name="Fang Y."/>
            <person name="Rustenholz C."/>
            <person name="Cheng Z."/>
            <person name="Xiao H."/>
            <person name="Zhou Y."/>
        </authorList>
    </citation>
    <scope>NUCLEOTIDE SEQUENCE [LARGE SCALE GENOMIC DNA]</scope>
    <source>
        <strain evidence="5">cv. Pinot noir / PN40024</strain>
        <tissue evidence="4">Leaf</tissue>
    </source>
</reference>
<dbReference type="PROSITE" id="PS50082">
    <property type="entry name" value="WD_REPEATS_2"/>
    <property type="match status" value="1"/>
</dbReference>
<evidence type="ECO:0000256" key="2">
    <source>
        <dbReference type="ARBA" id="ARBA00022737"/>
    </source>
</evidence>
<dbReference type="InterPro" id="IPR036322">
    <property type="entry name" value="WD40_repeat_dom_sf"/>
</dbReference>
<evidence type="ECO:0000256" key="1">
    <source>
        <dbReference type="ARBA" id="ARBA00022574"/>
    </source>
</evidence>
<dbReference type="Gene3D" id="2.130.10.10">
    <property type="entry name" value="YVTN repeat-like/Quinoprotein amine dehydrogenase"/>
    <property type="match status" value="1"/>
</dbReference>
<dbReference type="Proteomes" id="UP001227230">
    <property type="component" value="Chromosome 9"/>
</dbReference>
<accession>A0ABY9CKZ5</accession>
<keyword evidence="2" id="KW-0677">Repeat</keyword>
<organism evidence="4 5">
    <name type="scientific">Vitis vinifera</name>
    <name type="common">Grape</name>
    <dbReference type="NCBI Taxonomy" id="29760"/>
    <lineage>
        <taxon>Eukaryota</taxon>
        <taxon>Viridiplantae</taxon>
        <taxon>Streptophyta</taxon>
        <taxon>Embryophyta</taxon>
        <taxon>Tracheophyta</taxon>
        <taxon>Spermatophyta</taxon>
        <taxon>Magnoliopsida</taxon>
        <taxon>eudicotyledons</taxon>
        <taxon>Gunneridae</taxon>
        <taxon>Pentapetalae</taxon>
        <taxon>rosids</taxon>
        <taxon>Vitales</taxon>
        <taxon>Vitaceae</taxon>
        <taxon>Viteae</taxon>
        <taxon>Vitis</taxon>
    </lineage>
</organism>
<dbReference type="PROSITE" id="PS50294">
    <property type="entry name" value="WD_REPEATS_REGION"/>
    <property type="match status" value="1"/>
</dbReference>
<proteinExistence type="predicted"/>
<feature type="repeat" description="WD" evidence="3">
    <location>
        <begin position="7"/>
        <end position="39"/>
    </location>
</feature>
<keyword evidence="1 3" id="KW-0853">WD repeat</keyword>
<dbReference type="PANTHER" id="PTHR19876:SF75">
    <property type="entry name" value="COATOMER SUBUNIT BETA'-3"/>
    <property type="match status" value="1"/>
</dbReference>
<evidence type="ECO:0008006" key="6">
    <source>
        <dbReference type="Google" id="ProtNLM"/>
    </source>
</evidence>
<gene>
    <name evidence="4" type="ORF">VitviT2T_013465</name>
</gene>
<keyword evidence="5" id="KW-1185">Reference proteome</keyword>
<evidence type="ECO:0000313" key="4">
    <source>
        <dbReference type="EMBL" id="WJZ94625.1"/>
    </source>
</evidence>
<dbReference type="SUPFAM" id="SSF50978">
    <property type="entry name" value="WD40 repeat-like"/>
    <property type="match status" value="1"/>
</dbReference>
<dbReference type="InterPro" id="IPR015943">
    <property type="entry name" value="WD40/YVTN_repeat-like_dom_sf"/>
</dbReference>
<dbReference type="PANTHER" id="PTHR19876">
    <property type="entry name" value="COATOMER"/>
    <property type="match status" value="1"/>
</dbReference>
<protein>
    <recommendedName>
        <fullName evidence="6">Coatomer subunit beta'-3</fullName>
    </recommendedName>
</protein>